<name>A0A9W6GQ26_9FUSO</name>
<evidence type="ECO:0000313" key="2">
    <source>
        <dbReference type="Proteomes" id="UP001144471"/>
    </source>
</evidence>
<keyword evidence="2" id="KW-1185">Reference proteome</keyword>
<dbReference type="Proteomes" id="UP001144471">
    <property type="component" value="Unassembled WGS sequence"/>
</dbReference>
<dbReference type="AlphaFoldDB" id="A0A9W6GQ26"/>
<evidence type="ECO:0000313" key="1">
    <source>
        <dbReference type="EMBL" id="GLI58076.1"/>
    </source>
</evidence>
<proteinExistence type="predicted"/>
<dbReference type="EMBL" id="BSDY01000033">
    <property type="protein sequence ID" value="GLI58076.1"/>
    <property type="molecule type" value="Genomic_DNA"/>
</dbReference>
<reference evidence="1" key="1">
    <citation type="submission" date="2022-12" db="EMBL/GenBank/DDBJ databases">
        <title>Reference genome sequencing for broad-spectrum identification of bacterial and archaeal isolates by mass spectrometry.</title>
        <authorList>
            <person name="Sekiguchi Y."/>
            <person name="Tourlousse D.M."/>
        </authorList>
    </citation>
    <scope>NUCLEOTIDE SEQUENCE</scope>
    <source>
        <strain evidence="1">10succ1</strain>
    </source>
</reference>
<organism evidence="1 2">
    <name type="scientific">Propionigenium maris DSM 9537</name>
    <dbReference type="NCBI Taxonomy" id="1123000"/>
    <lineage>
        <taxon>Bacteria</taxon>
        <taxon>Fusobacteriati</taxon>
        <taxon>Fusobacteriota</taxon>
        <taxon>Fusobacteriia</taxon>
        <taxon>Fusobacteriales</taxon>
        <taxon>Fusobacteriaceae</taxon>
        <taxon>Propionigenium</taxon>
    </lineage>
</organism>
<sequence length="57" mass="6690">MRFFKGIWILGAGGNNMERSLHSMEKDSNYYDFSMSRKPKEYGKDLKERIESGSPLR</sequence>
<comment type="caution">
    <text evidence="1">The sequence shown here is derived from an EMBL/GenBank/DDBJ whole genome shotgun (WGS) entry which is preliminary data.</text>
</comment>
<protein>
    <submittedName>
        <fullName evidence="1">Uncharacterized protein</fullName>
    </submittedName>
</protein>
<accession>A0A9W6GQ26</accession>
<gene>
    <name evidence="1" type="ORF">PM10SUCC1_35900</name>
</gene>